<dbReference type="AlphaFoldDB" id="A0A382YCL0"/>
<feature type="non-terminal residue" evidence="1">
    <location>
        <position position="63"/>
    </location>
</feature>
<evidence type="ECO:0008006" key="2">
    <source>
        <dbReference type="Google" id="ProtNLM"/>
    </source>
</evidence>
<name>A0A382YCL0_9ZZZZ</name>
<dbReference type="Gene3D" id="1.10.357.10">
    <property type="entry name" value="Tetracycline Repressor, domain 2"/>
    <property type="match status" value="1"/>
</dbReference>
<reference evidence="1" key="1">
    <citation type="submission" date="2018-05" db="EMBL/GenBank/DDBJ databases">
        <authorList>
            <person name="Lanie J.A."/>
            <person name="Ng W.-L."/>
            <person name="Kazmierczak K.M."/>
            <person name="Andrzejewski T.M."/>
            <person name="Davidsen T.M."/>
            <person name="Wayne K.J."/>
            <person name="Tettelin H."/>
            <person name="Glass J.I."/>
            <person name="Rusch D."/>
            <person name="Podicherti R."/>
            <person name="Tsui H.-C.T."/>
            <person name="Winkler M.E."/>
        </authorList>
    </citation>
    <scope>NUCLEOTIDE SEQUENCE</scope>
</reference>
<sequence>MGQAFSKLFLKAQEQGQVDGKLDAKALAITLMGIFHGLVLHKSLDSTIDISACGEAVRAMYQG</sequence>
<accession>A0A382YCL0</accession>
<gene>
    <name evidence="1" type="ORF">METZ01_LOCUS433112</name>
</gene>
<dbReference type="EMBL" id="UINC01174236">
    <property type="protein sequence ID" value="SVD80258.1"/>
    <property type="molecule type" value="Genomic_DNA"/>
</dbReference>
<evidence type="ECO:0000313" key="1">
    <source>
        <dbReference type="EMBL" id="SVD80258.1"/>
    </source>
</evidence>
<protein>
    <recommendedName>
        <fullName evidence="2">Tetracyclin repressor-like C-terminal domain-containing protein</fullName>
    </recommendedName>
</protein>
<organism evidence="1">
    <name type="scientific">marine metagenome</name>
    <dbReference type="NCBI Taxonomy" id="408172"/>
    <lineage>
        <taxon>unclassified sequences</taxon>
        <taxon>metagenomes</taxon>
        <taxon>ecological metagenomes</taxon>
    </lineage>
</organism>
<dbReference type="SUPFAM" id="SSF48498">
    <property type="entry name" value="Tetracyclin repressor-like, C-terminal domain"/>
    <property type="match status" value="1"/>
</dbReference>
<proteinExistence type="predicted"/>
<dbReference type="InterPro" id="IPR036271">
    <property type="entry name" value="Tet_transcr_reg_TetR-rel_C_sf"/>
</dbReference>